<gene>
    <name evidence="1" type="ORF">CY35_07G129200</name>
</gene>
<name>A0ACB8HPT6_9BRYO</name>
<protein>
    <submittedName>
        <fullName evidence="1">Uncharacterized protein</fullName>
    </submittedName>
</protein>
<accession>A0ACB8HPT6</accession>
<dbReference type="Proteomes" id="UP000828922">
    <property type="component" value="Linkage Group LG07"/>
</dbReference>
<keyword evidence="2" id="KW-1185">Reference proteome</keyword>
<proteinExistence type="predicted"/>
<evidence type="ECO:0000313" key="1">
    <source>
        <dbReference type="EMBL" id="KAH9558269.1"/>
    </source>
</evidence>
<evidence type="ECO:0000313" key="2">
    <source>
        <dbReference type="Proteomes" id="UP000828922"/>
    </source>
</evidence>
<comment type="caution">
    <text evidence="1">The sequence shown here is derived from an EMBL/GenBank/DDBJ whole genome shotgun (WGS) entry which is preliminary data.</text>
</comment>
<dbReference type="EMBL" id="CM038913">
    <property type="protein sequence ID" value="KAH9558269.1"/>
    <property type="molecule type" value="Genomic_DNA"/>
</dbReference>
<organism evidence="1 2">
    <name type="scientific">Sphagnum magellanicum</name>
    <dbReference type="NCBI Taxonomy" id="128215"/>
    <lineage>
        <taxon>Eukaryota</taxon>
        <taxon>Viridiplantae</taxon>
        <taxon>Streptophyta</taxon>
        <taxon>Embryophyta</taxon>
        <taxon>Bryophyta</taxon>
        <taxon>Sphagnophytina</taxon>
        <taxon>Sphagnopsida</taxon>
        <taxon>Sphagnales</taxon>
        <taxon>Sphagnaceae</taxon>
        <taxon>Sphagnum</taxon>
    </lineage>
</organism>
<sequence>MEFAQSMAQECEGLPLALKVIGGTMFGKDSCEWEPLLKKLTKSRMHERPVVEKLYERLKVGYDDLSEEDDRLKQCFHYFAAFPEDSDIVFEEILFHWTGEGLVPKHSGDDPRADAFSLLKKLWVRSFIESNGQLGSDQCYLLNFKVHDVMRDLAFYLLETDCGTPHAKQLYLYRAGQNLEEIPQEWKTISKPPKSVCTTILKARRLSLDTNKFETLPEFYAPKLVFLLLGRNPIVSLPADFSSYFPKLSVLNLRNGQFHSLPDEFGDLKNLVCLDLSHCHELETLPDTIRKFHELKFLILDDCWSLQYLPSGVVELTSLQVLHTAHCECLTWAEHTLASGQFGELYPTIGASLKDICRLLLLTELTISAEKLSLDIKTLPANMSDRCIQLQELELCSSILKYLPRSFTHYGAFPALIRLNLSCCNLVEFPEVDEGALPKLKTLDLTGCKSLTSIPDSLNFVTSLNKLIVVDCEWYVCEMSSTWKMRDISKNSSPVPLNSRKYTFGAHYNIETVTEYLEWKKMNFQRRTADFQRKIANLQRKIANRQRKVAIFNASLKRKIGDI</sequence>
<reference evidence="2" key="1">
    <citation type="journal article" date="2022" name="New Phytol.">
        <title>Phylogenomic structure and speciation in an emerging model: the Sphagnum magellanicum complex (Bryophyta).</title>
        <authorList>
            <person name="Shaw A.J."/>
            <person name="Piatkowski B."/>
            <person name="Duffy A.M."/>
            <person name="Aguero B."/>
            <person name="Imwattana K."/>
            <person name="Nieto-Lugilde M."/>
            <person name="Healey A."/>
            <person name="Weston D.J."/>
            <person name="Patel M.N."/>
            <person name="Schmutz J."/>
            <person name="Grimwood J."/>
            <person name="Yavitt J.B."/>
            <person name="Hassel K."/>
            <person name="Stenoien H.K."/>
            <person name="Flatberg K.I."/>
            <person name="Bickford C.P."/>
            <person name="Hicks K.A."/>
        </authorList>
    </citation>
    <scope>NUCLEOTIDE SEQUENCE [LARGE SCALE GENOMIC DNA]</scope>
</reference>